<organism evidence="1 2">
    <name type="scientific">Klebsormidium nitens</name>
    <name type="common">Green alga</name>
    <name type="synonym">Ulothrix nitens</name>
    <dbReference type="NCBI Taxonomy" id="105231"/>
    <lineage>
        <taxon>Eukaryota</taxon>
        <taxon>Viridiplantae</taxon>
        <taxon>Streptophyta</taxon>
        <taxon>Klebsormidiophyceae</taxon>
        <taxon>Klebsormidiales</taxon>
        <taxon>Klebsormidiaceae</taxon>
        <taxon>Klebsormidium</taxon>
    </lineage>
</organism>
<protein>
    <submittedName>
        <fullName evidence="1">Uncharacterized protein</fullName>
    </submittedName>
</protein>
<name>A0A1Y1ICT0_KLENI</name>
<gene>
    <name evidence="1" type="ORF">KFL_003200030</name>
</gene>
<evidence type="ECO:0000313" key="1">
    <source>
        <dbReference type="EMBL" id="GAQ86911.1"/>
    </source>
</evidence>
<evidence type="ECO:0000313" key="2">
    <source>
        <dbReference type="Proteomes" id="UP000054558"/>
    </source>
</evidence>
<proteinExistence type="predicted"/>
<sequence length="144" mass="15411">MDLAKGALSAALYFVPPKVVAKLKPTFTTLFHQLRVLSGGEEYSSQNVDSSSNALQCAADSQSTPWNVSSTPLVRSPSDAALDLLQRKGSLQRRPKATISVTVDGDGAHNGLTLNFPVPSDAKSVHIHRTDQCADCFREGGSVW</sequence>
<accession>A0A1Y1ICT0</accession>
<dbReference type="AlphaFoldDB" id="A0A1Y1ICT0"/>
<dbReference type="Proteomes" id="UP000054558">
    <property type="component" value="Unassembled WGS sequence"/>
</dbReference>
<keyword evidence="2" id="KW-1185">Reference proteome</keyword>
<reference evidence="1 2" key="1">
    <citation type="journal article" date="2014" name="Nat. Commun.">
        <title>Klebsormidium flaccidum genome reveals primary factors for plant terrestrial adaptation.</title>
        <authorList>
            <person name="Hori K."/>
            <person name="Maruyama F."/>
            <person name="Fujisawa T."/>
            <person name="Togashi T."/>
            <person name="Yamamoto N."/>
            <person name="Seo M."/>
            <person name="Sato S."/>
            <person name="Yamada T."/>
            <person name="Mori H."/>
            <person name="Tajima N."/>
            <person name="Moriyama T."/>
            <person name="Ikeuchi M."/>
            <person name="Watanabe M."/>
            <person name="Wada H."/>
            <person name="Kobayashi K."/>
            <person name="Saito M."/>
            <person name="Masuda T."/>
            <person name="Sasaki-Sekimoto Y."/>
            <person name="Mashiguchi K."/>
            <person name="Awai K."/>
            <person name="Shimojima M."/>
            <person name="Masuda S."/>
            <person name="Iwai M."/>
            <person name="Nobusawa T."/>
            <person name="Narise T."/>
            <person name="Kondo S."/>
            <person name="Saito H."/>
            <person name="Sato R."/>
            <person name="Murakawa M."/>
            <person name="Ihara Y."/>
            <person name="Oshima-Yamada Y."/>
            <person name="Ohtaka K."/>
            <person name="Satoh M."/>
            <person name="Sonobe K."/>
            <person name="Ishii M."/>
            <person name="Ohtani R."/>
            <person name="Kanamori-Sato M."/>
            <person name="Honoki R."/>
            <person name="Miyazaki D."/>
            <person name="Mochizuki H."/>
            <person name="Umetsu J."/>
            <person name="Higashi K."/>
            <person name="Shibata D."/>
            <person name="Kamiya Y."/>
            <person name="Sato N."/>
            <person name="Nakamura Y."/>
            <person name="Tabata S."/>
            <person name="Ida S."/>
            <person name="Kurokawa K."/>
            <person name="Ohta H."/>
        </authorList>
    </citation>
    <scope>NUCLEOTIDE SEQUENCE [LARGE SCALE GENOMIC DNA]</scope>
    <source>
        <strain evidence="1 2">NIES-2285</strain>
    </source>
</reference>
<dbReference type="EMBL" id="DF237269">
    <property type="protein sequence ID" value="GAQ86911.1"/>
    <property type="molecule type" value="Genomic_DNA"/>
</dbReference>